<dbReference type="EMBL" id="FWPT01000004">
    <property type="protein sequence ID" value="SMA45138.1"/>
    <property type="molecule type" value="Genomic_DNA"/>
</dbReference>
<protein>
    <submittedName>
        <fullName evidence="1">Uncharacterized protein</fullName>
    </submittedName>
</protein>
<gene>
    <name evidence="1" type="ORF">EHSB41UT_01853</name>
</gene>
<evidence type="ECO:0000313" key="2">
    <source>
        <dbReference type="Proteomes" id="UP000196573"/>
    </source>
</evidence>
<dbReference type="Proteomes" id="UP000196573">
    <property type="component" value="Unassembled WGS sequence"/>
</dbReference>
<accession>A0A1X7AIG2</accession>
<organism evidence="1 2">
    <name type="scientific">Parendozoicomonas haliclonae</name>
    <dbReference type="NCBI Taxonomy" id="1960125"/>
    <lineage>
        <taxon>Bacteria</taxon>
        <taxon>Pseudomonadati</taxon>
        <taxon>Pseudomonadota</taxon>
        <taxon>Gammaproteobacteria</taxon>
        <taxon>Oceanospirillales</taxon>
        <taxon>Endozoicomonadaceae</taxon>
        <taxon>Parendozoicomonas</taxon>
    </lineage>
</organism>
<proteinExistence type="predicted"/>
<reference evidence="1 2" key="1">
    <citation type="submission" date="2017-03" db="EMBL/GenBank/DDBJ databases">
        <authorList>
            <person name="Afonso C.L."/>
            <person name="Miller P.J."/>
            <person name="Scott M.A."/>
            <person name="Spackman E."/>
            <person name="Goraichik I."/>
            <person name="Dimitrov K.M."/>
            <person name="Suarez D.L."/>
            <person name="Swayne D.E."/>
        </authorList>
    </citation>
    <scope>NUCLEOTIDE SEQUENCE [LARGE SCALE GENOMIC DNA]</scope>
    <source>
        <strain evidence="1">SB41UT1</strain>
    </source>
</reference>
<dbReference type="AlphaFoldDB" id="A0A1X7AIG2"/>
<sequence>MNKEIITQLNKTSQGLHEQAYAAAGLSKLLLNELLGEYNGLNTRLDEEERTHLATALHLLTTSMEETADGVVDTLTDESVLGGG</sequence>
<name>A0A1X7AIG2_9GAMM</name>
<keyword evidence="2" id="KW-1185">Reference proteome</keyword>
<evidence type="ECO:0000313" key="1">
    <source>
        <dbReference type="EMBL" id="SMA45138.1"/>
    </source>
</evidence>
<dbReference type="RefSeq" id="WP_087109132.1">
    <property type="nucleotide sequence ID" value="NZ_CBCSCN010000002.1"/>
</dbReference>